<organism evidence="1 2">
    <name type="scientific">Burkholderia glumae</name>
    <name type="common">Pseudomonas glumae</name>
    <dbReference type="NCBI Taxonomy" id="337"/>
    <lineage>
        <taxon>Bacteria</taxon>
        <taxon>Pseudomonadati</taxon>
        <taxon>Pseudomonadota</taxon>
        <taxon>Betaproteobacteria</taxon>
        <taxon>Burkholderiales</taxon>
        <taxon>Burkholderiaceae</taxon>
        <taxon>Burkholderia</taxon>
    </lineage>
</organism>
<proteinExistence type="predicted"/>
<reference evidence="1" key="1">
    <citation type="submission" date="2022-06" db="EMBL/GenBank/DDBJ databases">
        <title>Draft genome sequence of Burkholderia glumae strain GR20004 isolated from rice panicle showing bacterial panicle blight.</title>
        <authorList>
            <person name="Choi S.Y."/>
            <person name="Lee Y.H."/>
        </authorList>
    </citation>
    <scope>NUCLEOTIDE SEQUENCE</scope>
    <source>
        <strain evidence="1">GR20004</strain>
    </source>
</reference>
<name>A0ABY5BDI5_BURGL</name>
<dbReference type="InterPro" id="IPR011050">
    <property type="entry name" value="Pectin_lyase_fold/virulence"/>
</dbReference>
<dbReference type="SUPFAM" id="SSF51126">
    <property type="entry name" value="Pectin lyase-like"/>
    <property type="match status" value="1"/>
</dbReference>
<evidence type="ECO:0000313" key="1">
    <source>
        <dbReference type="EMBL" id="USS45075.1"/>
    </source>
</evidence>
<gene>
    <name evidence="1" type="ORF">NFI99_26150</name>
</gene>
<evidence type="ECO:0000313" key="2">
    <source>
        <dbReference type="Proteomes" id="UP001056386"/>
    </source>
</evidence>
<protein>
    <submittedName>
        <fullName evidence="1">Uncharacterized protein</fullName>
    </submittedName>
</protein>
<sequence length="691" mass="73882">MTVASDVQDVTYTTDGSTVNFPIPFYFLADAHIDVSLIAADGAATELFVGSDFTLSGAGDPDGGTLTTLTVRPAGLKLRIFRNVPVTQETQYQQNDAFPAKTTEKALDKLTMIDQQHAASIGRALQVPITDIAPNTLLPKATDRANKALGFDSLGNPFAIALLISSVMAPVVDSIDMLRLVSKADAQTVFATGYWLPCDGGGGVYRQNHTIPPGTAVDNGGSRIVAADGGVWDLQVINSVSIMQFGARRGDVADGIDVADNTARIQACFDNALVWEVPDGRFVHGDLTIPQKVGHVLYGSGPGSTLVQIGGGIHYPAMANNVFDSKGTIRDLTFEGTHGTANTLDTSYCQTLNIERLLFNDTPVGLTSLKLDGNPVAGVYAHDVRVDDVRIYSQTAGNAGIALGSWHSDSFIHNFWMNGFFQVNYCVLALVNAQTTYFSDCHPYNAKINIVRLNGNNGNFRWSDCTFDYALQDTFYMLNSVNNQFNMCFFQATTPGNRALVFDGSYNNNLTNVQFQAPYGVALTCFQEINGSSGNKVDIWQVDDPAHWASIANFNGDGTWLTGNQNYGKYGTIQMLRTTARTAQAQGTIIEYGANGGGGFLNEAWATLEGYSLNVLATVDNAPPAGETMTFNLRKNGAAIAGGVITAGQKSVRFAASPQNFHNAGDRVSIQSVFSAGSGSASPAITVQMIV</sequence>
<accession>A0ABY5BDI5</accession>
<keyword evidence="2" id="KW-1185">Reference proteome</keyword>
<dbReference type="RefSeq" id="WP_252836728.1">
    <property type="nucleotide sequence ID" value="NZ_CP099587.1"/>
</dbReference>
<dbReference type="EMBL" id="CP099587">
    <property type="protein sequence ID" value="USS45075.1"/>
    <property type="molecule type" value="Genomic_DNA"/>
</dbReference>
<dbReference type="Proteomes" id="UP001056386">
    <property type="component" value="Chromosome 1"/>
</dbReference>